<accession>A0ABQ4XS62</accession>
<protein>
    <submittedName>
        <fullName evidence="2">Uncharacterized protein</fullName>
    </submittedName>
</protein>
<evidence type="ECO:0000313" key="3">
    <source>
        <dbReference type="Proteomes" id="UP001151760"/>
    </source>
</evidence>
<sequence>MSRDFMERAREEMTRRELEISKSRPVNDEVRSEIADDVMIDLIGPDKPGQAHGYGTGVTKSKVTKLSLDLRRSRKESLVNQNRLLLEKLDSQGRRIESQNNQIKTMAKDLSDIRGELNVLTTAFKELYLAGASKDMFFQETSDDVQNERVQNEQVSQSSQGQATRQQQSVLRQQRQQGQATRQPTQLDSMGQQVNATNMQQNPLTGQQYGYSDMQQD</sequence>
<dbReference type="Proteomes" id="UP001151760">
    <property type="component" value="Unassembled WGS sequence"/>
</dbReference>
<feature type="compositionally biased region" description="Low complexity" evidence="1">
    <location>
        <begin position="156"/>
        <end position="186"/>
    </location>
</feature>
<gene>
    <name evidence="2" type="ORF">Tco_0682461</name>
</gene>
<evidence type="ECO:0000313" key="2">
    <source>
        <dbReference type="EMBL" id="GJS67896.1"/>
    </source>
</evidence>
<organism evidence="2 3">
    <name type="scientific">Tanacetum coccineum</name>
    <dbReference type="NCBI Taxonomy" id="301880"/>
    <lineage>
        <taxon>Eukaryota</taxon>
        <taxon>Viridiplantae</taxon>
        <taxon>Streptophyta</taxon>
        <taxon>Embryophyta</taxon>
        <taxon>Tracheophyta</taxon>
        <taxon>Spermatophyta</taxon>
        <taxon>Magnoliopsida</taxon>
        <taxon>eudicotyledons</taxon>
        <taxon>Gunneridae</taxon>
        <taxon>Pentapetalae</taxon>
        <taxon>asterids</taxon>
        <taxon>campanulids</taxon>
        <taxon>Asterales</taxon>
        <taxon>Asteraceae</taxon>
        <taxon>Asteroideae</taxon>
        <taxon>Anthemideae</taxon>
        <taxon>Anthemidinae</taxon>
        <taxon>Tanacetum</taxon>
    </lineage>
</organism>
<evidence type="ECO:0000256" key="1">
    <source>
        <dbReference type="SAM" id="MobiDB-lite"/>
    </source>
</evidence>
<comment type="caution">
    <text evidence="2">The sequence shown here is derived from an EMBL/GenBank/DDBJ whole genome shotgun (WGS) entry which is preliminary data.</text>
</comment>
<name>A0ABQ4XS62_9ASTR</name>
<dbReference type="EMBL" id="BQNB010009751">
    <property type="protein sequence ID" value="GJS67896.1"/>
    <property type="molecule type" value="Genomic_DNA"/>
</dbReference>
<feature type="region of interest" description="Disordered" evidence="1">
    <location>
        <begin position="144"/>
        <end position="188"/>
    </location>
</feature>
<reference evidence="2" key="2">
    <citation type="submission" date="2022-01" db="EMBL/GenBank/DDBJ databases">
        <authorList>
            <person name="Yamashiro T."/>
            <person name="Shiraishi A."/>
            <person name="Satake H."/>
            <person name="Nakayama K."/>
        </authorList>
    </citation>
    <scope>NUCLEOTIDE SEQUENCE</scope>
</reference>
<feature type="region of interest" description="Disordered" evidence="1">
    <location>
        <begin position="1"/>
        <end position="20"/>
    </location>
</feature>
<keyword evidence="3" id="KW-1185">Reference proteome</keyword>
<proteinExistence type="predicted"/>
<reference evidence="2" key="1">
    <citation type="journal article" date="2022" name="Int. J. Mol. Sci.">
        <title>Draft Genome of Tanacetum Coccineum: Genomic Comparison of Closely Related Tanacetum-Family Plants.</title>
        <authorList>
            <person name="Yamashiro T."/>
            <person name="Shiraishi A."/>
            <person name="Nakayama K."/>
            <person name="Satake H."/>
        </authorList>
    </citation>
    <scope>NUCLEOTIDE SEQUENCE</scope>
</reference>